<dbReference type="EMBL" id="JACGCM010000270">
    <property type="protein sequence ID" value="KAF6174389.1"/>
    <property type="molecule type" value="Genomic_DNA"/>
</dbReference>
<evidence type="ECO:0000313" key="10">
    <source>
        <dbReference type="Proteomes" id="UP000541444"/>
    </source>
</evidence>
<dbReference type="GO" id="GO:0000819">
    <property type="term" value="P:sister chromatid segregation"/>
    <property type="evidence" value="ECO:0007669"/>
    <property type="project" value="TreeGrafter"/>
</dbReference>
<dbReference type="GO" id="GO:0000712">
    <property type="term" value="P:resolution of meiotic recombination intermediates"/>
    <property type="evidence" value="ECO:0007669"/>
    <property type="project" value="TreeGrafter"/>
</dbReference>
<comment type="caution">
    <text evidence="9">The sequence shown here is derived from an EMBL/GenBank/DDBJ whole genome shotgun (WGS) entry which is preliminary data.</text>
</comment>
<evidence type="ECO:0000256" key="3">
    <source>
        <dbReference type="ARBA" id="ARBA00012895"/>
    </source>
</evidence>
<evidence type="ECO:0000256" key="4">
    <source>
        <dbReference type="ARBA" id="ARBA00022741"/>
    </source>
</evidence>
<evidence type="ECO:0000256" key="7">
    <source>
        <dbReference type="ARBA" id="ARBA00023125"/>
    </source>
</evidence>
<evidence type="ECO:0000256" key="6">
    <source>
        <dbReference type="ARBA" id="ARBA00023029"/>
    </source>
</evidence>
<keyword evidence="6" id="KW-0799">Topoisomerase</keyword>
<evidence type="ECO:0000256" key="2">
    <source>
        <dbReference type="ARBA" id="ARBA00001946"/>
    </source>
</evidence>
<gene>
    <name evidence="9" type="ORF">GIB67_034146</name>
</gene>
<evidence type="ECO:0000256" key="5">
    <source>
        <dbReference type="ARBA" id="ARBA00022840"/>
    </source>
</evidence>
<keyword evidence="10" id="KW-1185">Reference proteome</keyword>
<dbReference type="PANTHER" id="PTHR10169">
    <property type="entry name" value="DNA TOPOISOMERASE/GYRASE"/>
    <property type="match status" value="1"/>
</dbReference>
<dbReference type="GO" id="GO:0003918">
    <property type="term" value="F:DNA topoisomerase type II (double strand cut, ATP-hydrolyzing) activity"/>
    <property type="evidence" value="ECO:0007669"/>
    <property type="project" value="UniProtKB-EC"/>
</dbReference>
<accession>A0A7J7P4M3</accession>
<keyword evidence="4" id="KW-0547">Nucleotide-binding</keyword>
<comment type="catalytic activity">
    <reaction evidence="1">
        <text>ATP-dependent breakage, passage and rejoining of double-stranded DNA.</text>
        <dbReference type="EC" id="5.6.2.2"/>
    </reaction>
</comment>
<dbReference type="GO" id="GO:0005634">
    <property type="term" value="C:nucleus"/>
    <property type="evidence" value="ECO:0007669"/>
    <property type="project" value="TreeGrafter"/>
</dbReference>
<dbReference type="PANTHER" id="PTHR10169:SF38">
    <property type="entry name" value="DNA TOPOISOMERASE 2"/>
    <property type="match status" value="1"/>
</dbReference>
<evidence type="ECO:0000256" key="1">
    <source>
        <dbReference type="ARBA" id="ARBA00000185"/>
    </source>
</evidence>
<dbReference type="OrthoDB" id="1938939at2759"/>
<dbReference type="InterPro" id="IPR013757">
    <property type="entry name" value="Topo_IIA_A_a_sf"/>
</dbReference>
<keyword evidence="5" id="KW-0067">ATP-binding</keyword>
<keyword evidence="7" id="KW-0238">DNA-binding</keyword>
<dbReference type="AlphaFoldDB" id="A0A7J7P4M3"/>
<dbReference type="GO" id="GO:0003677">
    <property type="term" value="F:DNA binding"/>
    <property type="evidence" value="ECO:0007669"/>
    <property type="project" value="UniProtKB-KW"/>
</dbReference>
<name>A0A7J7P4M3_9MAGN</name>
<evidence type="ECO:0000313" key="9">
    <source>
        <dbReference type="EMBL" id="KAF6174389.1"/>
    </source>
</evidence>
<dbReference type="SUPFAM" id="SSF56719">
    <property type="entry name" value="Type II DNA topoisomerase"/>
    <property type="match status" value="1"/>
</dbReference>
<reference evidence="9 10" key="1">
    <citation type="journal article" date="2020" name="IScience">
        <title>Genome Sequencing of the Endangered Kingdonia uniflora (Circaeasteraceae, Ranunculales) Reveals Potential Mechanisms of Evolutionary Specialization.</title>
        <authorList>
            <person name="Sun Y."/>
            <person name="Deng T."/>
            <person name="Zhang A."/>
            <person name="Moore M.J."/>
            <person name="Landis J.B."/>
            <person name="Lin N."/>
            <person name="Zhang H."/>
            <person name="Zhang X."/>
            <person name="Huang J."/>
            <person name="Zhang X."/>
            <person name="Sun H."/>
            <person name="Wang H."/>
        </authorList>
    </citation>
    <scope>NUCLEOTIDE SEQUENCE [LARGE SCALE GENOMIC DNA]</scope>
    <source>
        <strain evidence="9">TB1705</strain>
        <tissue evidence="9">Leaf</tissue>
    </source>
</reference>
<dbReference type="Gene3D" id="1.10.268.10">
    <property type="entry name" value="Topoisomerase, domain 3"/>
    <property type="match status" value="1"/>
</dbReference>
<evidence type="ECO:0000256" key="8">
    <source>
        <dbReference type="ARBA" id="ARBA00023235"/>
    </source>
</evidence>
<organism evidence="9 10">
    <name type="scientific">Kingdonia uniflora</name>
    <dbReference type="NCBI Taxonomy" id="39325"/>
    <lineage>
        <taxon>Eukaryota</taxon>
        <taxon>Viridiplantae</taxon>
        <taxon>Streptophyta</taxon>
        <taxon>Embryophyta</taxon>
        <taxon>Tracheophyta</taxon>
        <taxon>Spermatophyta</taxon>
        <taxon>Magnoliopsida</taxon>
        <taxon>Ranunculales</taxon>
        <taxon>Circaeasteraceae</taxon>
        <taxon>Kingdonia</taxon>
    </lineage>
</organism>
<protein>
    <recommendedName>
        <fullName evidence="3">DNA topoisomerase (ATP-hydrolyzing)</fullName>
        <ecNumber evidence="3">5.6.2.2</ecNumber>
    </recommendedName>
</protein>
<proteinExistence type="predicted"/>
<dbReference type="Proteomes" id="UP000541444">
    <property type="component" value="Unassembled WGS sequence"/>
</dbReference>
<dbReference type="InterPro" id="IPR013760">
    <property type="entry name" value="Topo_IIA-like_dom_sf"/>
</dbReference>
<keyword evidence="8" id="KW-0413">Isomerase</keyword>
<dbReference type="InterPro" id="IPR050634">
    <property type="entry name" value="DNA_Topoisomerase_II"/>
</dbReference>
<sequence>MEFLKLDNKVRFILRVVKGDIIVSNRKKDELFLDLKQKGFTPILKKTKNVEAIVAKATEEGEENEENSDVVIVNVGVKASDYEYLLSMAIGSPCLEKVKELYAEIDKLIDEVYELKGSTPMPLWMRNLYTLEKELDEQDNSDVKVEAVRKTLKGTTMNEAGMKGSKQVKTPRKTNVKKTNKISTTDVIGESGMVETPQPIKPRFCT</sequence>
<dbReference type="GO" id="GO:0005524">
    <property type="term" value="F:ATP binding"/>
    <property type="evidence" value="ECO:0007669"/>
    <property type="project" value="UniProtKB-KW"/>
</dbReference>
<comment type="cofactor">
    <cofactor evidence="2">
        <name>Mg(2+)</name>
        <dbReference type="ChEBI" id="CHEBI:18420"/>
    </cofactor>
</comment>
<dbReference type="EC" id="5.6.2.2" evidence="3"/>